<feature type="compositionally biased region" description="Polar residues" evidence="1">
    <location>
        <begin position="894"/>
        <end position="909"/>
    </location>
</feature>
<evidence type="ECO:0000313" key="2">
    <source>
        <dbReference type="EMBL" id="GAX78351.1"/>
    </source>
</evidence>
<keyword evidence="3" id="KW-1185">Reference proteome</keyword>
<feature type="compositionally biased region" description="Polar residues" evidence="1">
    <location>
        <begin position="109"/>
        <end position="121"/>
    </location>
</feature>
<feature type="compositionally biased region" description="Low complexity" evidence="1">
    <location>
        <begin position="1747"/>
        <end position="1758"/>
    </location>
</feature>
<feature type="region of interest" description="Disordered" evidence="1">
    <location>
        <begin position="1742"/>
        <end position="1761"/>
    </location>
</feature>
<feature type="region of interest" description="Disordered" evidence="1">
    <location>
        <begin position="488"/>
        <end position="572"/>
    </location>
</feature>
<sequence length="2572" mass="269580">MTDAHLISPKPLEALSGVRCRVKELSTRLETCLNDLLVLQSSHSSNKLSKPAREGSLSTEVLDTLHTSQTFDGRSSGSTSGESVLDFEADLLAQECITQRPVQHDDSSKSGTGSRGESTWGSEHLKPSEQTPGTQFTVSKQSQSSSDFNKINPHPASGWKLVSGSSYQVAVGERETDLPPVSSPRPASGWKLQPASGSSYQVAVGERETDLPPVSSPRPASGWKLQPASGSSYQVAVGERETDVPPVSSPSHPASGWKLQPASGSSYQVAVGERETDVPPVSSPRPASGWKLQPASGSSYQVAVGERETDVSPVSSSRPASGWKLQRTSGSSYQVAATVERETGLKPPLTSPQPEIYQIACPSQSGCNQIVSDHAPSFGITSHSAAKEAVPVSFGVNPIASNAISPPPSFGIIPISSSNISSPSFGIHNPSSPSFGIHNPSSPVVTAAPHSIYAPSALSPNTNQYTSPAGIVSSASSLMYHDAGSKGVVTKSMLPPPRPTSSNDSSRSTIHPSMLMLMHEDGSNSNYIGDEHENLGRITEDDGGEQSELRRDRDAQRDNNDSHRGVKSGVVHHHLNDVVPDTPSSSSCTNPNSTSRLAKGVIASLREKGVTRIYNSNHNEEATSSQKSGRLNINLPQVVVMGSQSVATTSGSRALASQAATAGGGVDDFEAALERRRHALQQMKGISASSPSAKTLSAALNDVSVTSCEPPAAGEAASSCEPPAAGEAASSCEPPAAGEAAWSLSGLHLSTRSVEYGTEIIQTPGSSRSVDHSNQQENSKNTAMMAATQEMTSNLSSSTHNTISTSPVVLGPLASSQSNGIVAAPSSSFIAAAATHLTAQQYFLSTTASPRKSSTVQQGAASGPSLTLASEFFRSAASMSPSSSLPTSLALQPFSSSPHSAHGYNSTQNSTISPSRSTPPRQSSPPGPIISKSALTDCRTEASLSKTFLQVENLSLKALNGTTMADKGYKDVGFQFPSRGTSDAGHADGCAGPDKRISLSAEALDSDSLMVQHLYRDQSTTPREAALMKLKHVVKRSYRREEDATSTTHLPTLLLPTQHEDYEEEGEGGGNQHGTEHNFQGNCMSLSRHGNEDLGMSDFQTREAVTVMGLPLPQWRTSEGGLDALTHALLSRCTSSEGGTVTSAPYADMELVITAVDQPAGENTDRMSTSSFSRPLSSETGQAEKDVLHSGGLQPSMSTTADEGAMTWKGTSASLSHLPHAISSRESFLMELRSVFCTADERTQQHGPDGEGGSKVPSSQLLEFLADLLMVDQRVQHLNVVAKGTSMALPHGASYEQRENRPYHPNNPSSSALIRGTSPAPTAQNVVIRIPTDPHNEHNQSVNAELDTSLAISGIQKVPVAYGIRHPAIQVSEPGHVAAGNGGSSTRMRRVAPSHSAPGCKGPLLKEHHLLVDTTGEDSVAASTAAAGTAAARTPSPAVPIMSDHTLLPSETYFVESPRWSSNKSSNKQALPSGSMNKDASLGGSLLDGNHSNHQSSAAFDDEDDAAAADQLLVTRRPSPDSASSAALSPLHNTDQAVEALPDQLALMSLDEGAAGTMLGFHESPLFAPGKDQAERQEDACGTREEAAALVATLPNSSPAAAAAMAAAAAAVAAVLIREMQEASCPSVDSQQQHSHGAHHTSSWQGGGQQEEAVPGLSHARRILFSLLPDEHDKTAALPLLPPLPNQARRAPGGRQVPAASFPGAPGTPSQSLHKLAGSLPAGSLSVSSVSVGGVQPSANSSFLKQRASNRGSSAAAGHTSLKNSAMKAVALMNPSISSSPTHSSSRRPLLHHSMSPVVAGSKTSTADSTSNLRSATTDEATCFVYKGLEDEDEVSNADIDSPPEVDEVGCFTADLEGADGQEGQRLAEGWKQLMLLAGVAGGVDDIVAEHEAASYHDLCQAPHPGQERAEELCIDENNEKRAAYAESQSTTDVLLVDQSGSSKVSSTFPAGALRVLLEQLAGSNPDLMPLLDAICPPQPLAAAAAFSQGSQDIVLDAASSVTPYNEVISHIRCAGANHNLISADSARSEALAQRTMLSVGDHEDDDLRPGDAVPGDVFVNEADSKSRRRGSTLHGHHGSAVMIQDASCEAGTNENDADGDRHLKPSSCSPGVSDEMLRSLNHALMCALQVLRLSQAVSPSEVVTSSAATSSTQLMTGVTGGSYHLLGSDSPAAGAKQYNQQQGIDSLAAADSHVQLQAGPVSFKIALSAAASAVASSSPPLNPEPHHDMGGVADVLDLEGDEDISWLRDQAMMLLTFRHWRMQYQQGRLLSHSHDHHLRQLAPSNIEAANSGTNGSSGIMTSSRTHSPAAVGRSESGRSPSRLNASPLLHPRVSTSPVFTDQQMHTRGGSTRVVAVNQSAASPPPAAERHRYYASSSPECVALRSRPRASDNVSTLPAEAFSTPAVTISSDKSNRISTVTTRATDYLFSSLRHPSALTSKREVAQQLLQKLGALTRNRDAFAAYHLNSPSNGGASETHAGSRDRLITAHTYNPSYGLSPNTQYNPSIMITLPVVTGTIASDVPKLLHGSPSRLFQHARLDSGCGDSGNIFSQTTGPAFEVSPSHLFNIRSW</sequence>
<feature type="region of interest" description="Disordered" evidence="1">
    <location>
        <begin position="1374"/>
        <end position="1403"/>
    </location>
</feature>
<organism evidence="2 3">
    <name type="scientific">Chlamydomonas eustigma</name>
    <dbReference type="NCBI Taxonomy" id="1157962"/>
    <lineage>
        <taxon>Eukaryota</taxon>
        <taxon>Viridiplantae</taxon>
        <taxon>Chlorophyta</taxon>
        <taxon>core chlorophytes</taxon>
        <taxon>Chlorophyceae</taxon>
        <taxon>CS clade</taxon>
        <taxon>Chlamydomonadales</taxon>
        <taxon>Chlamydomonadaceae</taxon>
        <taxon>Chlamydomonas</taxon>
    </lineage>
</organism>
<feature type="region of interest" description="Disordered" evidence="1">
    <location>
        <begin position="887"/>
        <end position="932"/>
    </location>
</feature>
<proteinExistence type="predicted"/>
<name>A0A250X5J7_9CHLO</name>
<feature type="compositionally biased region" description="Polar residues" evidence="1">
    <location>
        <begin position="1166"/>
        <end position="1181"/>
    </location>
</feature>
<feature type="region of interest" description="Disordered" evidence="1">
    <location>
        <begin position="1678"/>
        <end position="1717"/>
    </location>
</feature>
<dbReference type="EMBL" id="BEGY01000031">
    <property type="protein sequence ID" value="GAX78351.1"/>
    <property type="molecule type" value="Genomic_DNA"/>
</dbReference>
<feature type="region of interest" description="Disordered" evidence="1">
    <location>
        <begin position="1158"/>
        <end position="1184"/>
    </location>
</feature>
<feature type="compositionally biased region" description="Polar residues" evidence="1">
    <location>
        <begin position="2288"/>
        <end position="2307"/>
    </location>
</feature>
<accession>A0A250X5J7</accession>
<evidence type="ECO:0000313" key="3">
    <source>
        <dbReference type="Proteomes" id="UP000232323"/>
    </source>
</evidence>
<comment type="caution">
    <text evidence="2">The sequence shown here is derived from an EMBL/GenBank/DDBJ whole genome shotgun (WGS) entry which is preliminary data.</text>
</comment>
<reference evidence="2 3" key="1">
    <citation type="submission" date="2017-08" db="EMBL/GenBank/DDBJ databases">
        <title>Acidophilic green algal genome provides insights into adaptation to an acidic environment.</title>
        <authorList>
            <person name="Hirooka S."/>
            <person name="Hirose Y."/>
            <person name="Kanesaki Y."/>
            <person name="Higuchi S."/>
            <person name="Fujiwara T."/>
            <person name="Onuma R."/>
            <person name="Era A."/>
            <person name="Ohbayashi R."/>
            <person name="Uzuka A."/>
            <person name="Nozaki H."/>
            <person name="Yoshikawa H."/>
            <person name="Miyagishima S.Y."/>
        </authorList>
    </citation>
    <scope>NUCLEOTIDE SEQUENCE [LARGE SCALE GENOMIC DNA]</scope>
    <source>
        <strain evidence="2 3">NIES-2499</strain>
    </source>
</reference>
<feature type="compositionally biased region" description="Polar residues" evidence="1">
    <location>
        <begin position="1627"/>
        <end position="1644"/>
    </location>
</feature>
<feature type="compositionally biased region" description="Basic and acidic residues" evidence="1">
    <location>
        <begin position="529"/>
        <end position="540"/>
    </location>
</feature>
<feature type="region of interest" description="Disordered" evidence="1">
    <location>
        <begin position="708"/>
        <end position="734"/>
    </location>
</feature>
<evidence type="ECO:0000256" key="1">
    <source>
        <dbReference type="SAM" id="MobiDB-lite"/>
    </source>
</evidence>
<feature type="compositionally biased region" description="Basic and acidic residues" evidence="1">
    <location>
        <begin position="547"/>
        <end position="564"/>
    </location>
</feature>
<feature type="region of interest" description="Disordered" evidence="1">
    <location>
        <begin position="2288"/>
        <end position="2334"/>
    </location>
</feature>
<feature type="compositionally biased region" description="Polar residues" evidence="1">
    <location>
        <begin position="500"/>
        <end position="511"/>
    </location>
</feature>
<feature type="region of interest" description="Disordered" evidence="1">
    <location>
        <begin position="1039"/>
        <end position="1075"/>
    </location>
</feature>
<feature type="region of interest" description="Disordered" evidence="1">
    <location>
        <begin position="1456"/>
        <end position="1498"/>
    </location>
</feature>
<protein>
    <submittedName>
        <fullName evidence="2">Uncharacterized protein</fullName>
    </submittedName>
</protein>
<feature type="compositionally biased region" description="Low complexity" evidence="1">
    <location>
        <begin position="910"/>
        <end position="921"/>
    </location>
</feature>
<feature type="compositionally biased region" description="Low complexity" evidence="1">
    <location>
        <begin position="244"/>
        <end position="255"/>
    </location>
</feature>
<feature type="region of interest" description="Disordered" evidence="1">
    <location>
        <begin position="1626"/>
        <end position="1654"/>
    </location>
</feature>
<feature type="region of interest" description="Disordered" evidence="1">
    <location>
        <begin position="99"/>
        <end position="325"/>
    </location>
</feature>
<gene>
    <name evidence="2" type="ORF">CEUSTIGMA_g5793.t1</name>
</gene>
<feature type="compositionally biased region" description="Polar residues" evidence="1">
    <location>
        <begin position="1459"/>
        <end position="1478"/>
    </location>
</feature>
<feature type="compositionally biased region" description="Low complexity" evidence="1">
    <location>
        <begin position="1047"/>
        <end position="1057"/>
    </location>
</feature>
<feature type="region of interest" description="Disordered" evidence="1">
    <location>
        <begin position="1294"/>
        <end position="1318"/>
    </location>
</feature>
<feature type="compositionally biased region" description="Polar residues" evidence="1">
    <location>
        <begin position="128"/>
        <end position="149"/>
    </location>
</feature>
<dbReference type="Proteomes" id="UP000232323">
    <property type="component" value="Unassembled WGS sequence"/>
</dbReference>